<evidence type="ECO:0000313" key="3">
    <source>
        <dbReference type="EMBL" id="AEX02858.1"/>
    </source>
</evidence>
<dbReference type="Proteomes" id="UP000007843">
    <property type="component" value="Chromosome"/>
</dbReference>
<feature type="transmembrane region" description="Helical" evidence="1">
    <location>
        <begin position="5"/>
        <end position="23"/>
    </location>
</feature>
<dbReference type="EMBL" id="CP003218">
    <property type="protein sequence ID" value="AEX02858.1"/>
    <property type="molecule type" value="Genomic_DNA"/>
</dbReference>
<dbReference type="GO" id="GO:0006974">
    <property type="term" value="P:DNA damage response"/>
    <property type="evidence" value="ECO:0007669"/>
    <property type="project" value="TreeGrafter"/>
</dbReference>
<dbReference type="AlphaFoldDB" id="A0A0H3H375"/>
<sequence>MKNNLIARLLMSIGALVYLVGIWRTCPLFSGKGYFLGVLVMGMFAVLTHQRTAQEAQRDGDFISLCRLVVLLSVGLLLVGAWFVPAPWREKSIYVMAWFVCMYGASATPYPAKVTDKARNNSVE</sequence>
<gene>
    <name evidence="3" type="ordered locus">KOX_05615</name>
</gene>
<protein>
    <recommendedName>
        <fullName evidence="2">YiaAB two helix domain-containing protein</fullName>
    </recommendedName>
</protein>
<dbReference type="PANTHER" id="PTHR37290:SF2">
    <property type="entry name" value="INNER MEMBRANE PROTEIN YIAB"/>
    <property type="match status" value="1"/>
</dbReference>
<keyword evidence="1" id="KW-0812">Transmembrane</keyword>
<keyword evidence="1" id="KW-1133">Transmembrane helix</keyword>
<keyword evidence="1" id="KW-0472">Membrane</keyword>
<evidence type="ECO:0000313" key="4">
    <source>
        <dbReference type="Proteomes" id="UP000007843"/>
    </source>
</evidence>
<dbReference type="KEGG" id="kox:KOX_05615"/>
<dbReference type="NCBIfam" id="NF008492">
    <property type="entry name" value="PRK11403.1"/>
    <property type="match status" value="1"/>
</dbReference>
<dbReference type="HOGENOM" id="CLU_123353_1_0_6"/>
<evidence type="ECO:0000259" key="2">
    <source>
        <dbReference type="Pfam" id="PF05360"/>
    </source>
</evidence>
<evidence type="ECO:0000256" key="1">
    <source>
        <dbReference type="SAM" id="Phobius"/>
    </source>
</evidence>
<feature type="transmembrane region" description="Helical" evidence="1">
    <location>
        <begin position="29"/>
        <end position="47"/>
    </location>
</feature>
<dbReference type="Pfam" id="PF05360">
    <property type="entry name" value="YiaAB"/>
    <property type="match status" value="1"/>
</dbReference>
<name>A0A0H3H375_KLEM8</name>
<feature type="transmembrane region" description="Helical" evidence="1">
    <location>
        <begin position="68"/>
        <end position="86"/>
    </location>
</feature>
<dbReference type="RefSeq" id="WP_014227202.1">
    <property type="nucleotide sequence ID" value="NC_016612.1"/>
</dbReference>
<dbReference type="InterPro" id="IPR008024">
    <property type="entry name" value="YiaAB"/>
</dbReference>
<accession>A0A0H3H375</accession>
<reference evidence="3 4" key="1">
    <citation type="journal article" date="2012" name="J. Bacteriol.">
        <title>Complete genome sequence of Klebsiella oxytoca KCTC 1686, used in production of 2,3-butanediol.</title>
        <authorList>
            <person name="Shin S.H."/>
            <person name="Kim S."/>
            <person name="Kim J.Y."/>
            <person name="Lee S."/>
            <person name="Um Y."/>
            <person name="Oh M.K."/>
            <person name="Kim Y.R."/>
            <person name="Lee J."/>
            <person name="Yang K.S."/>
        </authorList>
    </citation>
    <scope>NUCLEOTIDE SEQUENCE [LARGE SCALE GENOMIC DNA]</scope>
    <source>
        <strain evidence="4">ATCC 8724 / DSM 4798 / JCM 20051 / NBRC 3318 / NRRL B-199 / KCTC 1686</strain>
    </source>
</reference>
<dbReference type="InterPro" id="IPR038972">
    <property type="entry name" value="YiaA-like"/>
</dbReference>
<dbReference type="PANTHER" id="PTHR37290">
    <property type="entry name" value="INNER MEMBRANE PROTEIN YIAA-RELATED"/>
    <property type="match status" value="1"/>
</dbReference>
<dbReference type="GO" id="GO:0005886">
    <property type="term" value="C:plasma membrane"/>
    <property type="evidence" value="ECO:0007669"/>
    <property type="project" value="TreeGrafter"/>
</dbReference>
<organism evidence="3 4">
    <name type="scientific">Klebsiella michiganensis (strain ATCC 8724 / DSM 4798 / JCM 20051 / NBRC 3318 / NRRL B-199 / KCTC 1686 / BUCSAV 143 / CCM 1901)</name>
    <dbReference type="NCBI Taxonomy" id="1006551"/>
    <lineage>
        <taxon>Bacteria</taxon>
        <taxon>Pseudomonadati</taxon>
        <taxon>Pseudomonadota</taxon>
        <taxon>Gammaproteobacteria</taxon>
        <taxon>Enterobacterales</taxon>
        <taxon>Enterobacteriaceae</taxon>
        <taxon>Klebsiella/Raoultella group</taxon>
        <taxon>Klebsiella</taxon>
    </lineage>
</organism>
<feature type="transmembrane region" description="Helical" evidence="1">
    <location>
        <begin position="92"/>
        <end position="112"/>
    </location>
</feature>
<proteinExistence type="predicted"/>
<feature type="domain" description="YiaAB two helix" evidence="2">
    <location>
        <begin position="8"/>
        <end position="52"/>
    </location>
</feature>